<reference evidence="2" key="1">
    <citation type="submission" date="2014-09" db="EMBL/GenBank/DDBJ databases">
        <authorList>
            <person name="Magalhaes I.L.F."/>
            <person name="Oliveira U."/>
            <person name="Santos F.R."/>
            <person name="Vidigal T.H.D.A."/>
            <person name="Brescovit A.D."/>
            <person name="Santos A.J."/>
        </authorList>
    </citation>
    <scope>NUCLEOTIDE SEQUENCE</scope>
    <source>
        <tissue evidence="2">Shoot tissue taken approximately 20 cm above the soil surface</tissue>
    </source>
</reference>
<accession>A0A0A9DRH9</accession>
<name>A0A0A9DRH9_ARUDO</name>
<reference evidence="2" key="2">
    <citation type="journal article" date="2015" name="Data Brief">
        <title>Shoot transcriptome of the giant reed, Arundo donax.</title>
        <authorList>
            <person name="Barrero R.A."/>
            <person name="Guerrero F.D."/>
            <person name="Moolhuijzen P."/>
            <person name="Goolsby J.A."/>
            <person name="Tidwell J."/>
            <person name="Bellgard S.E."/>
            <person name="Bellgard M.I."/>
        </authorList>
    </citation>
    <scope>NUCLEOTIDE SEQUENCE</scope>
    <source>
        <tissue evidence="2">Shoot tissue taken approximately 20 cm above the soil surface</tissue>
    </source>
</reference>
<feature type="region of interest" description="Disordered" evidence="1">
    <location>
        <begin position="1"/>
        <end position="26"/>
    </location>
</feature>
<sequence>MCTSSLRSTCSELSSPCSTKRKRNVV</sequence>
<evidence type="ECO:0000313" key="2">
    <source>
        <dbReference type="EMBL" id="JAD86377.1"/>
    </source>
</evidence>
<dbReference type="AlphaFoldDB" id="A0A0A9DRH9"/>
<proteinExistence type="predicted"/>
<evidence type="ECO:0000256" key="1">
    <source>
        <dbReference type="SAM" id="MobiDB-lite"/>
    </source>
</evidence>
<protein>
    <submittedName>
        <fullName evidence="2">Uncharacterized protein</fullName>
    </submittedName>
</protein>
<dbReference type="EMBL" id="GBRH01211518">
    <property type="protein sequence ID" value="JAD86377.1"/>
    <property type="molecule type" value="Transcribed_RNA"/>
</dbReference>
<feature type="compositionally biased region" description="Low complexity" evidence="1">
    <location>
        <begin position="1"/>
        <end position="15"/>
    </location>
</feature>
<organism evidence="2">
    <name type="scientific">Arundo donax</name>
    <name type="common">Giant reed</name>
    <name type="synonym">Donax arundinaceus</name>
    <dbReference type="NCBI Taxonomy" id="35708"/>
    <lineage>
        <taxon>Eukaryota</taxon>
        <taxon>Viridiplantae</taxon>
        <taxon>Streptophyta</taxon>
        <taxon>Embryophyta</taxon>
        <taxon>Tracheophyta</taxon>
        <taxon>Spermatophyta</taxon>
        <taxon>Magnoliopsida</taxon>
        <taxon>Liliopsida</taxon>
        <taxon>Poales</taxon>
        <taxon>Poaceae</taxon>
        <taxon>PACMAD clade</taxon>
        <taxon>Arundinoideae</taxon>
        <taxon>Arundineae</taxon>
        <taxon>Arundo</taxon>
    </lineage>
</organism>